<protein>
    <recommendedName>
        <fullName evidence="2">Peptidase M28 domain-containing protein</fullName>
    </recommendedName>
</protein>
<evidence type="ECO:0000313" key="4">
    <source>
        <dbReference type="Proteomes" id="UP000030554"/>
    </source>
</evidence>
<evidence type="ECO:0000313" key="3">
    <source>
        <dbReference type="EMBL" id="KGQ59710.1"/>
    </source>
</evidence>
<proteinExistence type="predicted"/>
<keyword evidence="1" id="KW-0378">Hydrolase</keyword>
<feature type="domain" description="Peptidase M28" evidence="2">
    <location>
        <begin position="59"/>
        <end position="247"/>
    </location>
</feature>
<dbReference type="Proteomes" id="UP000030554">
    <property type="component" value="Unassembled WGS sequence"/>
</dbReference>
<dbReference type="PROSITE" id="PS00758">
    <property type="entry name" value="ARGE_DAPE_CPG2_1"/>
    <property type="match status" value="1"/>
</dbReference>
<name>A0A0A2ZY49_9PAST</name>
<comment type="caution">
    <text evidence="3">The sequence shown here is derived from an EMBL/GenBank/DDBJ whole genome shotgun (WGS) entry which is preliminary data.</text>
</comment>
<organism evidence="3 4">
    <name type="scientific">Gallibacterium anatis 4895</name>
    <dbReference type="NCBI Taxonomy" id="1396510"/>
    <lineage>
        <taxon>Bacteria</taxon>
        <taxon>Pseudomonadati</taxon>
        <taxon>Pseudomonadota</taxon>
        <taxon>Gammaproteobacteria</taxon>
        <taxon>Pasteurellales</taxon>
        <taxon>Pasteurellaceae</taxon>
        <taxon>Gallibacterium</taxon>
    </lineage>
</organism>
<accession>A0A0A2ZY49</accession>
<dbReference type="SUPFAM" id="SSF53187">
    <property type="entry name" value="Zn-dependent exopeptidases"/>
    <property type="match status" value="1"/>
</dbReference>
<reference evidence="3 4" key="1">
    <citation type="submission" date="2014-07" db="EMBL/GenBank/DDBJ databases">
        <title>Chaperone-usher fimbriae in a diverse selection of Gallibacterium genomes.</title>
        <authorList>
            <person name="Kudirkiene E."/>
            <person name="Bager R.J."/>
            <person name="Johnson T.J."/>
            <person name="Bojesen A.M."/>
        </authorList>
    </citation>
    <scope>NUCLEOTIDE SEQUENCE [LARGE SCALE GENOMIC DNA]</scope>
    <source>
        <strain evidence="3 4">4895</strain>
    </source>
</reference>
<gene>
    <name evidence="3" type="ORF">IO48_10785</name>
</gene>
<dbReference type="EMBL" id="JPJQ01000054">
    <property type="protein sequence ID" value="KGQ59710.1"/>
    <property type="molecule type" value="Genomic_DNA"/>
</dbReference>
<dbReference type="AlphaFoldDB" id="A0A0A2ZY49"/>
<evidence type="ECO:0000256" key="1">
    <source>
        <dbReference type="ARBA" id="ARBA00022801"/>
    </source>
</evidence>
<dbReference type="InterPro" id="IPR007484">
    <property type="entry name" value="Peptidase_M28"/>
</dbReference>
<dbReference type="Gene3D" id="3.40.630.10">
    <property type="entry name" value="Zn peptidases"/>
    <property type="match status" value="1"/>
</dbReference>
<sequence>MNNLLKPHNTLPQICSYCRAHGSAGERRFINEFLVPTLNSLNVDYDFDAYGNLTVVVSDAPVLFVAHIDTVHDINSNQEKQQLLLGDGILSLNTEKEPFRTCLGADDGAGISVLLYLISKGIGGTYLFTRCEERGGLGADYVLRHNKAFLERFKMAIEIDRKGYNEIITSQGVGDCASNAFAQDIADALGMMHAPSPNGTFTDVATFAEVIPECVNISAGYFNAHTCNEYVDLNYLDTLADALANVDFNALRIERIAGDFGDFGYFNIAQGSGWHQTPFSRMDDELTYEEVVALVQDEPAVAAEILFKLGVTHGDIDDVLGDLYDDYAEAVYASDSRH</sequence>
<dbReference type="InterPro" id="IPR001261">
    <property type="entry name" value="ArgE/DapE_CS"/>
</dbReference>
<dbReference type="Pfam" id="PF04389">
    <property type="entry name" value="Peptidase_M28"/>
    <property type="match status" value="1"/>
</dbReference>
<evidence type="ECO:0000259" key="2">
    <source>
        <dbReference type="Pfam" id="PF04389"/>
    </source>
</evidence>